<evidence type="ECO:0000313" key="3">
    <source>
        <dbReference type="Proteomes" id="UP000184241"/>
    </source>
</evidence>
<protein>
    <recommendedName>
        <fullName evidence="4">Energy-coupling factor transport system substrate-specific component</fullName>
    </recommendedName>
</protein>
<sequence length="182" mass="20113">MKNQAQKLTLIAITIALLIVGGGVIYSVSYLLGGSQIVKILLMSLYFSILLYLLILRCSDIGTLTTLSIVLGLILSVFSPLMTLAIILSGVFTDLTSYLMFKGYGKDKQKIISIGFYPLYSVVFSLLVTSALTIRFHNTMITFIVYILGGLAAFILGIIGGYLGYYLNNKYIHLEKQFNIQK</sequence>
<gene>
    <name evidence="2" type="ORF">SAMN02745941_02898</name>
</gene>
<reference evidence="2 3" key="1">
    <citation type="submission" date="2016-11" db="EMBL/GenBank/DDBJ databases">
        <authorList>
            <person name="Jaros S."/>
            <person name="Januszkiewicz K."/>
            <person name="Wedrychowicz H."/>
        </authorList>
    </citation>
    <scope>NUCLEOTIDE SEQUENCE [LARGE SCALE GENOMIC DNA]</scope>
    <source>
        <strain evidence="2 3">DSM 6191</strain>
    </source>
</reference>
<feature type="transmembrane region" description="Helical" evidence="1">
    <location>
        <begin position="67"/>
        <end position="91"/>
    </location>
</feature>
<dbReference type="AlphaFoldDB" id="A0A1M5ZFR4"/>
<name>A0A1M5ZFR4_9CLOT</name>
<evidence type="ECO:0008006" key="4">
    <source>
        <dbReference type="Google" id="ProtNLM"/>
    </source>
</evidence>
<evidence type="ECO:0000256" key="1">
    <source>
        <dbReference type="SAM" id="Phobius"/>
    </source>
</evidence>
<feature type="transmembrane region" description="Helical" evidence="1">
    <location>
        <begin position="144"/>
        <end position="167"/>
    </location>
</feature>
<feature type="transmembrane region" description="Helical" evidence="1">
    <location>
        <begin position="37"/>
        <end position="55"/>
    </location>
</feature>
<organism evidence="2 3">
    <name type="scientific">Clostridium intestinale DSM 6191</name>
    <dbReference type="NCBI Taxonomy" id="1121320"/>
    <lineage>
        <taxon>Bacteria</taxon>
        <taxon>Bacillati</taxon>
        <taxon>Bacillota</taxon>
        <taxon>Clostridia</taxon>
        <taxon>Eubacteriales</taxon>
        <taxon>Clostridiaceae</taxon>
        <taxon>Clostridium</taxon>
    </lineage>
</organism>
<keyword evidence="1" id="KW-0472">Membrane</keyword>
<feature type="transmembrane region" description="Helical" evidence="1">
    <location>
        <begin position="111"/>
        <end position="132"/>
    </location>
</feature>
<keyword evidence="1" id="KW-0812">Transmembrane</keyword>
<proteinExistence type="predicted"/>
<dbReference type="RefSeq" id="WP_073020480.1">
    <property type="nucleotide sequence ID" value="NZ_FQXU01000008.1"/>
</dbReference>
<accession>A0A1M5ZFR4</accession>
<dbReference type="EMBL" id="FQXU01000008">
    <property type="protein sequence ID" value="SHI22723.1"/>
    <property type="molecule type" value="Genomic_DNA"/>
</dbReference>
<keyword evidence="1" id="KW-1133">Transmembrane helix</keyword>
<dbReference type="Proteomes" id="UP000184241">
    <property type="component" value="Unassembled WGS sequence"/>
</dbReference>
<evidence type="ECO:0000313" key="2">
    <source>
        <dbReference type="EMBL" id="SHI22723.1"/>
    </source>
</evidence>